<dbReference type="InterPro" id="IPR049884">
    <property type="entry name" value="Scytalone_dh"/>
</dbReference>
<proteinExistence type="inferred from homology"/>
<keyword evidence="2" id="KW-0456">Lyase</keyword>
<dbReference type="Pfam" id="PF02982">
    <property type="entry name" value="Scytalone_dh"/>
    <property type="match status" value="1"/>
</dbReference>
<evidence type="ECO:0000313" key="5">
    <source>
        <dbReference type="Proteomes" id="UP000243723"/>
    </source>
</evidence>
<dbReference type="STRING" id="40998.A0A2P8AFU4"/>
<comment type="caution">
    <text evidence="4">The sequence shown here is derived from an EMBL/GenBank/DDBJ whole genome shotgun (WGS) entry which is preliminary data.</text>
</comment>
<organism evidence="4 5">
    <name type="scientific">Elsinoe australis</name>
    <dbReference type="NCBI Taxonomy" id="40998"/>
    <lineage>
        <taxon>Eukaryota</taxon>
        <taxon>Fungi</taxon>
        <taxon>Dikarya</taxon>
        <taxon>Ascomycota</taxon>
        <taxon>Pezizomycotina</taxon>
        <taxon>Dothideomycetes</taxon>
        <taxon>Dothideomycetidae</taxon>
        <taxon>Myriangiales</taxon>
        <taxon>Elsinoaceae</taxon>
        <taxon>Elsinoe</taxon>
    </lineage>
</organism>
<feature type="domain" description="Scytalone dehydratase-like" evidence="3">
    <location>
        <begin position="8"/>
        <end position="148"/>
    </location>
</feature>
<evidence type="ECO:0000256" key="2">
    <source>
        <dbReference type="ARBA" id="ARBA00023239"/>
    </source>
</evidence>
<dbReference type="InterPro" id="IPR032710">
    <property type="entry name" value="NTF2-like_dom_sf"/>
</dbReference>
<dbReference type="Proteomes" id="UP000243723">
    <property type="component" value="Unassembled WGS sequence"/>
</dbReference>
<dbReference type="SUPFAM" id="SSF54427">
    <property type="entry name" value="NTF2-like"/>
    <property type="match status" value="1"/>
</dbReference>
<gene>
    <name evidence="4" type="ORF">B9Z65_3660</name>
</gene>
<evidence type="ECO:0000259" key="3">
    <source>
        <dbReference type="Pfam" id="PF02982"/>
    </source>
</evidence>
<dbReference type="Gene3D" id="3.10.450.50">
    <property type="match status" value="1"/>
</dbReference>
<evidence type="ECO:0000313" key="4">
    <source>
        <dbReference type="EMBL" id="PSK59336.1"/>
    </source>
</evidence>
<name>A0A2P8AFU4_9PEZI</name>
<dbReference type="GO" id="GO:0016829">
    <property type="term" value="F:lyase activity"/>
    <property type="evidence" value="ECO:0007669"/>
    <property type="project" value="UniProtKB-KW"/>
</dbReference>
<accession>A0A2P8AFU4</accession>
<dbReference type="OrthoDB" id="5281072at2759"/>
<keyword evidence="5" id="KW-1185">Reference proteome</keyword>
<dbReference type="AlphaFoldDB" id="A0A2P8AFU4"/>
<dbReference type="EMBL" id="NHZQ01000010">
    <property type="protein sequence ID" value="PSK59336.1"/>
    <property type="molecule type" value="Genomic_DNA"/>
</dbReference>
<protein>
    <recommendedName>
        <fullName evidence="3">Scytalone dehydratase-like domain-containing protein</fullName>
    </recommendedName>
</protein>
<comment type="similarity">
    <text evidence="1">Belongs to the scytalone dehydratase family.</text>
</comment>
<sequence>MASQANIITFEDDQAFRQLSYSWATSYDTKNWDLLSSICTTEVQTLYSALDARLGDKTVPKADYISFFSSDASLGDKRVRTQHLLGAVQFEKTGSDEAVGHWQIQAAHYRTLADGSVKEWTSASYVDHIYERVDGQWKFGGLKPHTKLWERGHVLDVIGQFD</sequence>
<reference evidence="4 5" key="1">
    <citation type="submission" date="2017-05" db="EMBL/GenBank/DDBJ databases">
        <title>Draft genome sequence of Elsinoe australis.</title>
        <authorList>
            <person name="Cheng Q."/>
        </authorList>
    </citation>
    <scope>NUCLEOTIDE SEQUENCE [LARGE SCALE GENOMIC DNA]</scope>
    <source>
        <strain evidence="4 5">NL1</strain>
    </source>
</reference>
<evidence type="ECO:0000256" key="1">
    <source>
        <dbReference type="ARBA" id="ARBA00008584"/>
    </source>
</evidence>